<dbReference type="HAMAP" id="MF_00076">
    <property type="entry name" value="HisB"/>
    <property type="match status" value="1"/>
</dbReference>
<dbReference type="PROSITE" id="PS00955">
    <property type="entry name" value="IGP_DEHYDRATASE_2"/>
    <property type="match status" value="1"/>
</dbReference>
<dbReference type="PANTHER" id="PTHR23133">
    <property type="entry name" value="IMIDAZOLEGLYCEROL-PHOSPHATE DEHYDRATASE HIS7"/>
    <property type="match status" value="1"/>
</dbReference>
<proteinExistence type="inferred from homology"/>
<evidence type="ECO:0000313" key="6">
    <source>
        <dbReference type="EMBL" id="KKM16080.1"/>
    </source>
</evidence>
<dbReference type="GO" id="GO:0000105">
    <property type="term" value="P:L-histidine biosynthetic process"/>
    <property type="evidence" value="ECO:0007669"/>
    <property type="project" value="UniProtKB-UniPathway"/>
</dbReference>
<keyword evidence="5" id="KW-0456">Lyase</keyword>
<organism evidence="6">
    <name type="scientific">marine sediment metagenome</name>
    <dbReference type="NCBI Taxonomy" id="412755"/>
    <lineage>
        <taxon>unclassified sequences</taxon>
        <taxon>metagenomes</taxon>
        <taxon>ecological metagenomes</taxon>
    </lineage>
</organism>
<dbReference type="EMBL" id="LAZR01014757">
    <property type="protein sequence ID" value="KKM16080.1"/>
    <property type="molecule type" value="Genomic_DNA"/>
</dbReference>
<comment type="pathway">
    <text evidence="1">Amino-acid biosynthesis; L-histidine biosynthesis; L-histidine from 5-phospho-alpha-D-ribose 1-diphosphate: step 6/9.</text>
</comment>
<evidence type="ECO:0000256" key="3">
    <source>
        <dbReference type="ARBA" id="ARBA00022605"/>
    </source>
</evidence>
<dbReference type="InterPro" id="IPR020565">
    <property type="entry name" value="ImidazoleglycerP_deHydtase_CS"/>
</dbReference>
<dbReference type="Pfam" id="PF00475">
    <property type="entry name" value="IGPD"/>
    <property type="match status" value="1"/>
</dbReference>
<dbReference type="InterPro" id="IPR038494">
    <property type="entry name" value="IGPD_sf"/>
</dbReference>
<evidence type="ECO:0000256" key="5">
    <source>
        <dbReference type="ARBA" id="ARBA00023239"/>
    </source>
</evidence>
<dbReference type="GO" id="GO:0004424">
    <property type="term" value="F:imidazoleglycerol-phosphate dehydratase activity"/>
    <property type="evidence" value="ECO:0007669"/>
    <property type="project" value="InterPro"/>
</dbReference>
<evidence type="ECO:0000256" key="1">
    <source>
        <dbReference type="ARBA" id="ARBA00005047"/>
    </source>
</evidence>
<gene>
    <name evidence="6" type="ORF">LCGC14_1689460</name>
</gene>
<dbReference type="UniPathway" id="UPA00031">
    <property type="reaction ID" value="UER00011"/>
</dbReference>
<keyword evidence="4" id="KW-0368">Histidine biosynthesis</keyword>
<dbReference type="NCBIfam" id="NF002114">
    <property type="entry name" value="PRK00951.2-4"/>
    <property type="match status" value="1"/>
</dbReference>
<evidence type="ECO:0000256" key="4">
    <source>
        <dbReference type="ARBA" id="ARBA00023102"/>
    </source>
</evidence>
<dbReference type="FunFam" id="3.30.230.40:FF:000001">
    <property type="entry name" value="Imidazoleglycerol-phosphate dehydratase HisB"/>
    <property type="match status" value="1"/>
</dbReference>
<evidence type="ECO:0000256" key="2">
    <source>
        <dbReference type="ARBA" id="ARBA00016664"/>
    </source>
</evidence>
<name>A0A0F9KLD7_9ZZZZ</name>
<dbReference type="FunFam" id="3.30.230.40:FF:000003">
    <property type="entry name" value="Imidazoleglycerol-phosphate dehydratase HisB"/>
    <property type="match status" value="1"/>
</dbReference>
<dbReference type="SUPFAM" id="SSF54211">
    <property type="entry name" value="Ribosomal protein S5 domain 2-like"/>
    <property type="match status" value="2"/>
</dbReference>
<protein>
    <recommendedName>
        <fullName evidence="2">Imidazoleglycerol-phosphate dehydratase</fullName>
    </recommendedName>
</protein>
<dbReference type="PROSITE" id="PS00954">
    <property type="entry name" value="IGP_DEHYDRATASE_1"/>
    <property type="match status" value="1"/>
</dbReference>
<dbReference type="AlphaFoldDB" id="A0A0F9KLD7"/>
<accession>A0A0F9KLD7</accession>
<dbReference type="Gene3D" id="3.30.230.40">
    <property type="entry name" value="Imidazole glycerol phosphate dehydratase, domain 1"/>
    <property type="match status" value="2"/>
</dbReference>
<dbReference type="InterPro" id="IPR000807">
    <property type="entry name" value="ImidazoleglycerolP_deHydtase"/>
</dbReference>
<keyword evidence="3" id="KW-0028">Amino-acid biosynthesis</keyword>
<dbReference type="InterPro" id="IPR020568">
    <property type="entry name" value="Ribosomal_Su5_D2-typ_SF"/>
</dbReference>
<reference evidence="6" key="1">
    <citation type="journal article" date="2015" name="Nature">
        <title>Complex archaea that bridge the gap between prokaryotes and eukaryotes.</title>
        <authorList>
            <person name="Spang A."/>
            <person name="Saw J.H."/>
            <person name="Jorgensen S.L."/>
            <person name="Zaremba-Niedzwiedzka K."/>
            <person name="Martijn J."/>
            <person name="Lind A.E."/>
            <person name="van Eijk R."/>
            <person name="Schleper C."/>
            <person name="Guy L."/>
            <person name="Ettema T.J."/>
        </authorList>
    </citation>
    <scope>NUCLEOTIDE SEQUENCE</scope>
</reference>
<dbReference type="CDD" id="cd07914">
    <property type="entry name" value="IGPD"/>
    <property type="match status" value="1"/>
</dbReference>
<sequence length="196" mass="21376">MKARKAEVDRTTKETKITVKLNLDSSGGGKITTGIPFFDHMLSLLSTHGFFKLSISAKGDIDVDFHHTVEDVGIVFGDALNKALGDRTGINRYGHAVTPMDDALTAVTLDLSNRPYLVYNTPCTPVVKGNFDTQLAKEFFKAFATRGGITLHINVFYGENDHHVIESIFKATGRALNSAVSFNKRVSGAHSTKGFL</sequence>
<comment type="caution">
    <text evidence="6">The sequence shown here is derived from an EMBL/GenBank/DDBJ whole genome shotgun (WGS) entry which is preliminary data.</text>
</comment>
<dbReference type="NCBIfam" id="NF002111">
    <property type="entry name" value="PRK00951.2-1"/>
    <property type="match status" value="1"/>
</dbReference>
<dbReference type="PANTHER" id="PTHR23133:SF2">
    <property type="entry name" value="IMIDAZOLEGLYCEROL-PHOSPHATE DEHYDRATASE"/>
    <property type="match status" value="1"/>
</dbReference>